<feature type="compositionally biased region" description="Pro residues" evidence="1">
    <location>
        <begin position="532"/>
        <end position="542"/>
    </location>
</feature>
<dbReference type="OrthoDB" id="4174342at2759"/>
<organism evidence="2 3">
    <name type="scientific">Phialocephala subalpina</name>
    <dbReference type="NCBI Taxonomy" id="576137"/>
    <lineage>
        <taxon>Eukaryota</taxon>
        <taxon>Fungi</taxon>
        <taxon>Dikarya</taxon>
        <taxon>Ascomycota</taxon>
        <taxon>Pezizomycotina</taxon>
        <taxon>Leotiomycetes</taxon>
        <taxon>Helotiales</taxon>
        <taxon>Mollisiaceae</taxon>
        <taxon>Phialocephala</taxon>
        <taxon>Phialocephala fortinii species complex</taxon>
    </lineage>
</organism>
<proteinExistence type="predicted"/>
<feature type="region of interest" description="Disordered" evidence="1">
    <location>
        <begin position="1"/>
        <end position="61"/>
    </location>
</feature>
<sequence>MSTSVLGYSPESPSDMSPEAVSPYPERPIRPLPKRRLRERLSPDVADSIKYPPAPKTTTPLFYPSYNIREEIGANNFVESQHPSERERADEIERNYISRRNGDELDSDEDEAAYRSRVYSRHSADTTGRSYRYVQKPDAKHPNPHPPGSTASSADGYDSFENTNNKKKRKIPTPGDSNLNGVHLSSEMAGMGISGGDDLAEDVGNGVGTYHSSISSPGISGPGRGRYGRIRNGRSPLRTLSDASSNWGNGRTTKQRQPQWPTPSESPGIISRSIANANAEKSPITPAKGQENVSLLQQAAKKSSPASTQFTFTCDSQVPGTVPWPGSSTTAMHQSPAARMSTHATQTSPSIPSSGVPNNVAHAKQGLVSSQHPQNPHKQPPPQPAPQKKTRRRNLGKEYLIAARERRRQQEYLRAHHPPSPDDIWICEFCEYERIFGTPPEALIRQYEIKDRRVRKQEADRRRLLEKAKMKGRKGKKGNKTAPKNVPTTQDRQAQHHQAPPASMHPSQSQSQGTQSEDFYEDEYDDEYAQDDPPPPPSPVGPPVSRHHGAESLRLDSLNTHPGGLGTFTDKSLTA</sequence>
<dbReference type="AlphaFoldDB" id="A0A1L7XFV2"/>
<feature type="compositionally biased region" description="Polar residues" evidence="1">
    <location>
        <begin position="505"/>
        <end position="516"/>
    </location>
</feature>
<feature type="compositionally biased region" description="Acidic residues" evidence="1">
    <location>
        <begin position="518"/>
        <end position="530"/>
    </location>
</feature>
<feature type="compositionally biased region" description="Polar residues" evidence="1">
    <location>
        <begin position="342"/>
        <end position="357"/>
    </location>
</feature>
<evidence type="ECO:0000256" key="1">
    <source>
        <dbReference type="SAM" id="MobiDB-lite"/>
    </source>
</evidence>
<feature type="compositionally biased region" description="Polar residues" evidence="1">
    <location>
        <begin position="241"/>
        <end position="265"/>
    </location>
</feature>
<feature type="compositionally biased region" description="Polar residues" evidence="1">
    <location>
        <begin position="1"/>
        <end position="15"/>
    </location>
</feature>
<feature type="compositionally biased region" description="Polar residues" evidence="1">
    <location>
        <begin position="291"/>
        <end position="319"/>
    </location>
</feature>
<evidence type="ECO:0000313" key="2">
    <source>
        <dbReference type="EMBL" id="CZR63827.1"/>
    </source>
</evidence>
<dbReference type="Proteomes" id="UP000184330">
    <property type="component" value="Unassembled WGS sequence"/>
</dbReference>
<evidence type="ECO:0000313" key="3">
    <source>
        <dbReference type="Proteomes" id="UP000184330"/>
    </source>
</evidence>
<feature type="compositionally biased region" description="Basic and acidic residues" evidence="1">
    <location>
        <begin position="82"/>
        <end position="103"/>
    </location>
</feature>
<reference evidence="2 3" key="1">
    <citation type="submission" date="2016-03" db="EMBL/GenBank/DDBJ databases">
        <authorList>
            <person name="Ploux O."/>
        </authorList>
    </citation>
    <scope>NUCLEOTIDE SEQUENCE [LARGE SCALE GENOMIC DNA]</scope>
    <source>
        <strain evidence="2 3">UAMH 11012</strain>
    </source>
</reference>
<accession>A0A1L7XFV2</accession>
<dbReference type="EMBL" id="FJOG01000024">
    <property type="protein sequence ID" value="CZR63827.1"/>
    <property type="molecule type" value="Genomic_DNA"/>
</dbReference>
<gene>
    <name evidence="2" type="ORF">PAC_13724</name>
</gene>
<feature type="compositionally biased region" description="Basic residues" evidence="1">
    <location>
        <begin position="470"/>
        <end position="479"/>
    </location>
</feature>
<feature type="region of interest" description="Disordered" evidence="1">
    <location>
        <begin position="74"/>
        <end position="395"/>
    </location>
</feature>
<name>A0A1L7XFV2_9HELO</name>
<feature type="region of interest" description="Disordered" evidence="1">
    <location>
        <begin position="466"/>
        <end position="575"/>
    </location>
</feature>
<protein>
    <submittedName>
        <fullName evidence="2">Uncharacterized protein</fullName>
    </submittedName>
</protein>
<keyword evidence="3" id="KW-1185">Reference proteome</keyword>
<dbReference type="STRING" id="576137.A0A1L7XFV2"/>